<reference evidence="12" key="2">
    <citation type="journal article" date="2024" name="Plant">
        <title>Genomic evolution and insights into agronomic trait innovations of Sesamum species.</title>
        <authorList>
            <person name="Miao H."/>
            <person name="Wang L."/>
            <person name="Qu L."/>
            <person name="Liu H."/>
            <person name="Sun Y."/>
            <person name="Le M."/>
            <person name="Wang Q."/>
            <person name="Wei S."/>
            <person name="Zheng Y."/>
            <person name="Lin W."/>
            <person name="Duan Y."/>
            <person name="Cao H."/>
            <person name="Xiong S."/>
            <person name="Wang X."/>
            <person name="Wei L."/>
            <person name="Li C."/>
            <person name="Ma Q."/>
            <person name="Ju M."/>
            <person name="Zhao R."/>
            <person name="Li G."/>
            <person name="Mu C."/>
            <person name="Tian Q."/>
            <person name="Mei H."/>
            <person name="Zhang T."/>
            <person name="Gao T."/>
            <person name="Zhang H."/>
        </authorList>
    </citation>
    <scope>NUCLEOTIDE SEQUENCE</scope>
    <source>
        <strain evidence="12">3651</strain>
    </source>
</reference>
<dbReference type="InterPro" id="IPR016167">
    <property type="entry name" value="FAD-bd_PCMH_sub1"/>
</dbReference>
<dbReference type="InterPro" id="IPR016166">
    <property type="entry name" value="FAD-bd_PCMH"/>
</dbReference>
<reference evidence="12" key="1">
    <citation type="submission" date="2020-06" db="EMBL/GenBank/DDBJ databases">
        <authorList>
            <person name="Li T."/>
            <person name="Hu X."/>
            <person name="Zhang T."/>
            <person name="Song X."/>
            <person name="Zhang H."/>
            <person name="Dai N."/>
            <person name="Sheng W."/>
            <person name="Hou X."/>
            <person name="Wei L."/>
        </authorList>
    </citation>
    <scope>NUCLEOTIDE SEQUENCE</scope>
    <source>
        <strain evidence="12">3651</strain>
        <tissue evidence="12">Leaf</tissue>
    </source>
</reference>
<dbReference type="InterPro" id="IPR012951">
    <property type="entry name" value="BBE"/>
</dbReference>
<comment type="caution">
    <text evidence="12">The sequence shown here is derived from an EMBL/GenBank/DDBJ whole genome shotgun (WGS) entry which is preliminary data.</text>
</comment>
<dbReference type="InterPro" id="IPR016169">
    <property type="entry name" value="FAD-bd_PCMH_sub2"/>
</dbReference>
<dbReference type="FunFam" id="3.30.43.10:FF:000004">
    <property type="entry name" value="Berberine bridge enzyme-like 15"/>
    <property type="match status" value="1"/>
</dbReference>
<dbReference type="EMBL" id="JACGWO010000011">
    <property type="protein sequence ID" value="KAK4415976.1"/>
    <property type="molecule type" value="Genomic_DNA"/>
</dbReference>
<feature type="chain" id="PRO_5042280701" evidence="10">
    <location>
        <begin position="26"/>
        <end position="505"/>
    </location>
</feature>
<sequence>MKTPSISNLLFSLFVSFLCLWAASADNHDDFLECLSEEFHNYTSISRVVYTPTNSSYPSILRFSIQNLRFTSESTRKPLVIITPEHESHIPPVIYCAKENDMQIRTRGGGHDYEGLSYVSEVPFVIIDLINLSEVTVDAQQKTAWIGGGATIGSLYYRIAEKSPTLGFPAGVCPTVGVGGHFSGGGYGTLLRKYGLAGDNVIDARIVDVHGKILDRESMGEDLFWAIRGGGGASFGVIVAWKVQLVDVPEKVTVFTIHKTLEQNATQLINRWQYIAHRFDPDLFIRILVRRVNSNQDGRNMTIRASFNSIFFGGIDRLLPLMQESFPELGTQPNVRYFKAKSDYVQKPIPEYGLEGIWRLFYEPEAEEAEVILSPYGGRMDEISESAIPFPHRAGNLYKIQHLVYWEEEEAQNSDKYISWIKRLYSYMAPYVSRFPRAAYINYRDLDIGVNNNDGKISYTQASVWGIKYFKNNFDRLVRVKSDIDPENFFRNEQSIPPRWTKKDD</sequence>
<dbReference type="PANTHER" id="PTHR32448">
    <property type="entry name" value="OS08G0158400 PROTEIN"/>
    <property type="match status" value="1"/>
</dbReference>
<feature type="domain" description="FAD-binding PCMH-type" evidence="11">
    <location>
        <begin position="74"/>
        <end position="248"/>
    </location>
</feature>
<gene>
    <name evidence="12" type="ORF">Salat_2705000</name>
</gene>
<proteinExistence type="inferred from homology"/>
<dbReference type="AlphaFoldDB" id="A0AAE1XQA2"/>
<dbReference type="PROSITE" id="PS51387">
    <property type="entry name" value="FAD_PCMH"/>
    <property type="match status" value="1"/>
</dbReference>
<keyword evidence="7" id="KW-0274">FAD</keyword>
<keyword evidence="6 10" id="KW-0732">Signal</keyword>
<evidence type="ECO:0000256" key="7">
    <source>
        <dbReference type="ARBA" id="ARBA00022827"/>
    </source>
</evidence>
<dbReference type="SUPFAM" id="SSF56176">
    <property type="entry name" value="FAD-binding/transporter-associated domain-like"/>
    <property type="match status" value="1"/>
</dbReference>
<comment type="pathway">
    <text evidence="2">Alkaloid biosynthesis.</text>
</comment>
<keyword evidence="5" id="KW-0285">Flavoprotein</keyword>
<evidence type="ECO:0000256" key="5">
    <source>
        <dbReference type="ARBA" id="ARBA00022630"/>
    </source>
</evidence>
<organism evidence="12 13">
    <name type="scientific">Sesamum alatum</name>
    <dbReference type="NCBI Taxonomy" id="300844"/>
    <lineage>
        <taxon>Eukaryota</taxon>
        <taxon>Viridiplantae</taxon>
        <taxon>Streptophyta</taxon>
        <taxon>Embryophyta</taxon>
        <taxon>Tracheophyta</taxon>
        <taxon>Spermatophyta</taxon>
        <taxon>Magnoliopsida</taxon>
        <taxon>eudicotyledons</taxon>
        <taxon>Gunneridae</taxon>
        <taxon>Pentapetalae</taxon>
        <taxon>asterids</taxon>
        <taxon>lamiids</taxon>
        <taxon>Lamiales</taxon>
        <taxon>Pedaliaceae</taxon>
        <taxon>Sesamum</taxon>
    </lineage>
</organism>
<evidence type="ECO:0000256" key="10">
    <source>
        <dbReference type="SAM" id="SignalP"/>
    </source>
</evidence>
<dbReference type="InterPro" id="IPR036318">
    <property type="entry name" value="FAD-bd_PCMH-like_sf"/>
</dbReference>
<evidence type="ECO:0000256" key="9">
    <source>
        <dbReference type="ARBA" id="ARBA00023180"/>
    </source>
</evidence>
<feature type="signal peptide" evidence="10">
    <location>
        <begin position="1"/>
        <end position="25"/>
    </location>
</feature>
<name>A0AAE1XQA2_9LAMI</name>
<dbReference type="Gene3D" id="3.30.43.10">
    <property type="entry name" value="Uridine Diphospho-n-acetylenolpyruvylglucosamine Reductase, domain 2"/>
    <property type="match status" value="1"/>
</dbReference>
<evidence type="ECO:0000313" key="13">
    <source>
        <dbReference type="Proteomes" id="UP001293254"/>
    </source>
</evidence>
<dbReference type="GO" id="GO:0016491">
    <property type="term" value="F:oxidoreductase activity"/>
    <property type="evidence" value="ECO:0007669"/>
    <property type="project" value="InterPro"/>
</dbReference>
<dbReference type="Pfam" id="PF08031">
    <property type="entry name" value="BBE"/>
    <property type="match status" value="1"/>
</dbReference>
<dbReference type="Proteomes" id="UP001293254">
    <property type="component" value="Unassembled WGS sequence"/>
</dbReference>
<keyword evidence="13" id="KW-1185">Reference proteome</keyword>
<evidence type="ECO:0000259" key="11">
    <source>
        <dbReference type="PROSITE" id="PS51387"/>
    </source>
</evidence>
<evidence type="ECO:0000256" key="1">
    <source>
        <dbReference type="ARBA" id="ARBA00001974"/>
    </source>
</evidence>
<dbReference type="InterPro" id="IPR006094">
    <property type="entry name" value="Oxid_FAD_bind_N"/>
</dbReference>
<evidence type="ECO:0000313" key="12">
    <source>
        <dbReference type="EMBL" id="KAK4415976.1"/>
    </source>
</evidence>
<evidence type="ECO:0000256" key="2">
    <source>
        <dbReference type="ARBA" id="ARBA00004913"/>
    </source>
</evidence>
<dbReference type="Pfam" id="PF01565">
    <property type="entry name" value="FAD_binding_4"/>
    <property type="match status" value="1"/>
</dbReference>
<keyword evidence="4" id="KW-0017">Alkaloid metabolism</keyword>
<keyword evidence="8" id="KW-1015">Disulfide bond</keyword>
<evidence type="ECO:0000256" key="3">
    <source>
        <dbReference type="ARBA" id="ARBA00005466"/>
    </source>
</evidence>
<comment type="similarity">
    <text evidence="3">Belongs to the oxygen-dependent FAD-linked oxidoreductase family.</text>
</comment>
<evidence type="ECO:0000256" key="8">
    <source>
        <dbReference type="ARBA" id="ARBA00023157"/>
    </source>
</evidence>
<accession>A0AAE1XQA2</accession>
<evidence type="ECO:0000256" key="4">
    <source>
        <dbReference type="ARBA" id="ARBA00022589"/>
    </source>
</evidence>
<comment type="cofactor">
    <cofactor evidence="1">
        <name>FAD</name>
        <dbReference type="ChEBI" id="CHEBI:57692"/>
    </cofactor>
</comment>
<dbReference type="Gene3D" id="3.30.465.10">
    <property type="match status" value="2"/>
</dbReference>
<protein>
    <submittedName>
        <fullName evidence="12">Cannabidiolic acid synthase-like 1</fullName>
    </submittedName>
</protein>
<keyword evidence="9" id="KW-0325">Glycoprotein</keyword>
<evidence type="ECO:0000256" key="6">
    <source>
        <dbReference type="ARBA" id="ARBA00022729"/>
    </source>
</evidence>
<dbReference type="Gene3D" id="3.40.462.20">
    <property type="match status" value="2"/>
</dbReference>
<dbReference type="GO" id="GO:0071949">
    <property type="term" value="F:FAD binding"/>
    <property type="evidence" value="ECO:0007669"/>
    <property type="project" value="InterPro"/>
</dbReference>